<protein>
    <submittedName>
        <fullName evidence="2">Uncharacterized protein</fullName>
    </submittedName>
</protein>
<gene>
    <name evidence="2" type="ORF">FIV42_09050</name>
</gene>
<sequence length="842" mass="90873">MTRLRLLSLGLCAVAMSSCAPEADIEPVPDVVRPMWSPATGELPTPTDLVRDSATGRLDLPVDPQAPAADKEFVGYLNSLDGYPLASTLKIPMSDDVQAGGLRGAAFVLDAQTREALDLSLDYDSEAGLITGTPKGGQNSEFLPGHTYVFGLRGYDGGLIGAEGEPVIADAGFYLVRSMSPLDEHPAAMPGETDDEKLETAEALRKVQQAYAPLIEMVTQTRGFAREQLAVLGSFTTTSQPAVWFDPDTGRIPLPNQLLIDPATGQVDLPVSDDDSEEVRDVKHALSQYDGFSASGAIVIESTHPVDPTTVADPEAIRLFRKQEDGSLVEVTDLERGVLNDGKSFWARPSLTLEPNSDYVYVATQKLTGQGGDALRAQPLGALLRSKATLVEGGASQVSAVDDATAQMLEPVRQMATPVLDHLAADLMPRELVSAAVPFRTLSAVERLLAKRATLYEQDVRTDIVNVEVATPFERGLFLAMPQVKTIVSGEMFVLDHLDPTTRTAYPNGAAQERKASFVLTIPSGIDKGEPIPVVQFGHGLMTSRELVYLIANKLADEGYAAFAVDMPYHGHRAVCVETSDCKGDGTCNEVGECIEPDGSKGAIATIEVPFVDAEYPVSTGFAFVEVGNLVGTRDHFAQAALDQMQALRVIRNADWVGKTGGWRLDGDDVVYLGMSLGGIIGSILTAAEPTLETFVLNVPGADYFKLIQHSDTFKSQFQHALDERGVADGSDAYFEFGNTIRWLLDPVDPLNMAQHAILDPVTYVDPVDGQQKTAPTKRVLIQMAKNDAVVPNVATEVLSERMGVPISEYEPAISNHGFLFDPTSFEGRDARNEMIEFFNER</sequence>
<dbReference type="PANTHER" id="PTHR22946">
    <property type="entry name" value="DIENELACTONE HYDROLASE DOMAIN-CONTAINING PROTEIN-RELATED"/>
    <property type="match status" value="1"/>
</dbReference>
<accession>A0A4Y6PRL9</accession>
<dbReference type="AlphaFoldDB" id="A0A4Y6PRL9"/>
<feature type="chain" id="PRO_5030106312" evidence="1">
    <location>
        <begin position="23"/>
        <end position="842"/>
    </location>
</feature>
<dbReference type="SUPFAM" id="SSF53474">
    <property type="entry name" value="alpha/beta-Hydrolases"/>
    <property type="match status" value="1"/>
</dbReference>
<dbReference type="Proteomes" id="UP000315995">
    <property type="component" value="Chromosome"/>
</dbReference>
<keyword evidence="1" id="KW-0732">Signal</keyword>
<evidence type="ECO:0000313" key="2">
    <source>
        <dbReference type="EMBL" id="QDG50873.1"/>
    </source>
</evidence>
<reference evidence="2 3" key="1">
    <citation type="submission" date="2019-06" db="EMBL/GenBank/DDBJ databases">
        <title>Persicimonas caeni gen. nov., sp. nov., a predatory bacterium isolated from solar saltern.</title>
        <authorList>
            <person name="Wang S."/>
        </authorList>
    </citation>
    <scope>NUCLEOTIDE SEQUENCE [LARGE SCALE GENOMIC DNA]</scope>
    <source>
        <strain evidence="2 3">YN101</strain>
    </source>
</reference>
<proteinExistence type="predicted"/>
<dbReference type="InterPro" id="IPR050261">
    <property type="entry name" value="FrsA_esterase"/>
</dbReference>
<dbReference type="EMBL" id="CP041186">
    <property type="protein sequence ID" value="QDG50873.1"/>
    <property type="molecule type" value="Genomic_DNA"/>
</dbReference>
<evidence type="ECO:0000313" key="3">
    <source>
        <dbReference type="Proteomes" id="UP000315995"/>
    </source>
</evidence>
<name>A0A4Y6PRL9_PERCE</name>
<dbReference type="OrthoDB" id="5477453at2"/>
<evidence type="ECO:0000256" key="1">
    <source>
        <dbReference type="SAM" id="SignalP"/>
    </source>
</evidence>
<dbReference type="RefSeq" id="WP_141197365.1">
    <property type="nucleotide sequence ID" value="NZ_CP041186.1"/>
</dbReference>
<feature type="signal peptide" evidence="1">
    <location>
        <begin position="1"/>
        <end position="22"/>
    </location>
</feature>
<dbReference type="InterPro" id="IPR029058">
    <property type="entry name" value="AB_hydrolase_fold"/>
</dbReference>
<accession>A0A5B8Y391</accession>
<organism evidence="2 3">
    <name type="scientific">Persicimonas caeni</name>
    <dbReference type="NCBI Taxonomy" id="2292766"/>
    <lineage>
        <taxon>Bacteria</taxon>
        <taxon>Deltaproteobacteria</taxon>
        <taxon>Bradymonadales</taxon>
        <taxon>Bradymonadaceae</taxon>
        <taxon>Persicimonas</taxon>
    </lineage>
</organism>
<keyword evidence="3" id="KW-1185">Reference proteome</keyword>
<dbReference type="Gene3D" id="3.40.50.1820">
    <property type="entry name" value="alpha/beta hydrolase"/>
    <property type="match status" value="1"/>
</dbReference>
<dbReference type="PROSITE" id="PS51257">
    <property type="entry name" value="PROKAR_LIPOPROTEIN"/>
    <property type="match status" value="1"/>
</dbReference>